<evidence type="ECO:0000313" key="10">
    <source>
        <dbReference type="Proteomes" id="UP000287527"/>
    </source>
</evidence>
<dbReference type="Pfam" id="PF04116">
    <property type="entry name" value="FA_hydroxylase"/>
    <property type="match status" value="1"/>
</dbReference>
<dbReference type="PANTHER" id="PTHR21624">
    <property type="entry name" value="STEROL DESATURASE-RELATED PROTEIN"/>
    <property type="match status" value="1"/>
</dbReference>
<evidence type="ECO:0000256" key="6">
    <source>
        <dbReference type="ARBA" id="ARBA00023136"/>
    </source>
</evidence>
<dbReference type="Proteomes" id="UP000287527">
    <property type="component" value="Unassembled WGS sequence"/>
</dbReference>
<dbReference type="GO" id="GO:0050479">
    <property type="term" value="F:glyceryl-ether monooxygenase activity"/>
    <property type="evidence" value="ECO:0007669"/>
    <property type="project" value="TreeGrafter"/>
</dbReference>
<dbReference type="GO" id="GO:0008610">
    <property type="term" value="P:lipid biosynthetic process"/>
    <property type="evidence" value="ECO:0007669"/>
    <property type="project" value="InterPro"/>
</dbReference>
<evidence type="ECO:0000256" key="7">
    <source>
        <dbReference type="SAM" id="Phobius"/>
    </source>
</evidence>
<dbReference type="EMBL" id="SBII01000003">
    <property type="protein sequence ID" value="RWX01553.1"/>
    <property type="molecule type" value="Genomic_DNA"/>
</dbReference>
<dbReference type="GO" id="GO:0012505">
    <property type="term" value="C:endomembrane system"/>
    <property type="evidence" value="ECO:0007669"/>
    <property type="project" value="UniProtKB-SubCell"/>
</dbReference>
<feature type="transmembrane region" description="Helical" evidence="7">
    <location>
        <begin position="78"/>
        <end position="99"/>
    </location>
</feature>
<keyword evidence="10" id="KW-1185">Reference proteome</keyword>
<evidence type="ECO:0000259" key="8">
    <source>
        <dbReference type="Pfam" id="PF04116"/>
    </source>
</evidence>
<dbReference type="OrthoDB" id="9770329at2"/>
<keyword evidence="3 7" id="KW-1133">Transmembrane helix</keyword>
<keyword evidence="4" id="KW-0560">Oxidoreductase</keyword>
<feature type="transmembrane region" description="Helical" evidence="7">
    <location>
        <begin position="163"/>
        <end position="192"/>
    </location>
</feature>
<evidence type="ECO:0000313" key="9">
    <source>
        <dbReference type="EMBL" id="RWX01553.1"/>
    </source>
</evidence>
<organism evidence="9 10">
    <name type="scientific">Flavobacterium cerinum</name>
    <dbReference type="NCBI Taxonomy" id="2502784"/>
    <lineage>
        <taxon>Bacteria</taxon>
        <taxon>Pseudomonadati</taxon>
        <taxon>Bacteroidota</taxon>
        <taxon>Flavobacteriia</taxon>
        <taxon>Flavobacteriales</taxon>
        <taxon>Flavobacteriaceae</taxon>
        <taxon>Flavobacterium</taxon>
    </lineage>
</organism>
<dbReference type="RefSeq" id="WP_128389090.1">
    <property type="nucleotide sequence ID" value="NZ_SBII01000003.1"/>
</dbReference>
<dbReference type="PANTHER" id="PTHR21624:SF1">
    <property type="entry name" value="ALKYLGLYCEROL MONOOXYGENASE"/>
    <property type="match status" value="1"/>
</dbReference>
<sequence length="342" mass="40254">MQATIISWTTQLQFLGSASISIDSINEMEQNAPNLILYALPFVAFFTLLEYVMFYFFEHKSHDRKETIGSVFIGVGNLTINTLLKTGMFYSIVLIYNLVPYRMEFSWWSLIPCFILYDFCAYWSHRISHYCRFFWATHVVHHSAEHYNLTVSFRQSWFQYTKVIFFIPLIFIGFHPVVFLIASQLSVLYQFWVHTESIDKLHPFFEKYFGTPSNHRVHHGSQEKYIDKNFGATFMIWDHLFNSFQYEEEKPVYGITNPLKSKSDPVYLNIHEFQDIIADVKEAKGLRKKLYFVFASPGIIAKMKIKQPKYNIIRTSCKQPESSASFKNRSLNTLSKKTILSK</sequence>
<accession>A0A3S3R152</accession>
<keyword evidence="2 7" id="KW-0812">Transmembrane</keyword>
<comment type="subcellular location">
    <subcellularLocation>
        <location evidence="1">Endomembrane system</location>
        <topology evidence="1">Multi-pass membrane protein</topology>
    </subcellularLocation>
</comment>
<dbReference type="AlphaFoldDB" id="A0A3S3R152"/>
<evidence type="ECO:0000256" key="4">
    <source>
        <dbReference type="ARBA" id="ARBA00023002"/>
    </source>
</evidence>
<evidence type="ECO:0000256" key="2">
    <source>
        <dbReference type="ARBA" id="ARBA00022692"/>
    </source>
</evidence>
<keyword evidence="6 7" id="KW-0472">Membrane</keyword>
<keyword evidence="5" id="KW-0443">Lipid metabolism</keyword>
<protein>
    <submittedName>
        <fullName evidence="9">Sterol desaturase family protein</fullName>
    </submittedName>
</protein>
<dbReference type="InterPro" id="IPR006694">
    <property type="entry name" value="Fatty_acid_hydroxylase"/>
</dbReference>
<dbReference type="InterPro" id="IPR051689">
    <property type="entry name" value="Sterol_desaturase/TMEM195"/>
</dbReference>
<dbReference type="GO" id="GO:0006643">
    <property type="term" value="P:membrane lipid metabolic process"/>
    <property type="evidence" value="ECO:0007669"/>
    <property type="project" value="TreeGrafter"/>
</dbReference>
<name>A0A3S3R152_9FLAO</name>
<evidence type="ECO:0000256" key="5">
    <source>
        <dbReference type="ARBA" id="ARBA00023098"/>
    </source>
</evidence>
<feature type="transmembrane region" description="Helical" evidence="7">
    <location>
        <begin position="35"/>
        <end position="57"/>
    </location>
</feature>
<comment type="caution">
    <text evidence="9">The sequence shown here is derived from an EMBL/GenBank/DDBJ whole genome shotgun (WGS) entry which is preliminary data.</text>
</comment>
<dbReference type="GO" id="GO:0016020">
    <property type="term" value="C:membrane"/>
    <property type="evidence" value="ECO:0007669"/>
    <property type="project" value="GOC"/>
</dbReference>
<dbReference type="GO" id="GO:0005506">
    <property type="term" value="F:iron ion binding"/>
    <property type="evidence" value="ECO:0007669"/>
    <property type="project" value="InterPro"/>
</dbReference>
<evidence type="ECO:0000256" key="1">
    <source>
        <dbReference type="ARBA" id="ARBA00004127"/>
    </source>
</evidence>
<feature type="domain" description="Fatty acid hydroxylase" evidence="8">
    <location>
        <begin position="113"/>
        <end position="242"/>
    </location>
</feature>
<gene>
    <name evidence="9" type="ORF">EPI11_06270</name>
</gene>
<evidence type="ECO:0000256" key="3">
    <source>
        <dbReference type="ARBA" id="ARBA00022989"/>
    </source>
</evidence>
<reference evidence="9 10" key="1">
    <citation type="submission" date="2019-01" db="EMBL/GenBank/DDBJ databases">
        <title>Flavobacterium sp. nov.,isolated from freshwater.</title>
        <authorList>
            <person name="Zhang R."/>
            <person name="Du Z.-J."/>
        </authorList>
    </citation>
    <scope>NUCLEOTIDE SEQUENCE [LARGE SCALE GENOMIC DNA]</scope>
    <source>
        <strain evidence="9 10">1E403</strain>
    </source>
</reference>
<proteinExistence type="predicted"/>